<reference evidence="5" key="1">
    <citation type="submission" date="2024-04" db="EMBL/GenBank/DDBJ databases">
        <title>Salinicola lusitanus LLJ914,a marine bacterium isolated from the Okinawa Trough.</title>
        <authorList>
            <person name="Li J."/>
        </authorList>
    </citation>
    <scope>NUCLEOTIDE SEQUENCE [LARGE SCALE GENOMIC DNA]</scope>
</reference>
<feature type="domain" description="DRBM" evidence="3">
    <location>
        <begin position="22"/>
        <end position="76"/>
    </location>
</feature>
<dbReference type="AlphaFoldDB" id="A0AAW0PDB9"/>
<proteinExistence type="predicted"/>
<gene>
    <name evidence="4" type="ORF">WMY93_012105</name>
</gene>
<evidence type="ECO:0000256" key="1">
    <source>
        <dbReference type="PROSITE-ProRule" id="PRU00266"/>
    </source>
</evidence>
<evidence type="ECO:0000313" key="5">
    <source>
        <dbReference type="Proteomes" id="UP001460270"/>
    </source>
</evidence>
<dbReference type="Proteomes" id="UP001460270">
    <property type="component" value="Unassembled WGS sequence"/>
</dbReference>
<protein>
    <recommendedName>
        <fullName evidence="3">DRBM domain-containing protein</fullName>
    </recommendedName>
</protein>
<dbReference type="Gene3D" id="3.30.160.20">
    <property type="match status" value="1"/>
</dbReference>
<organism evidence="4 5">
    <name type="scientific">Mugilogobius chulae</name>
    <name type="common">yellowstripe goby</name>
    <dbReference type="NCBI Taxonomy" id="88201"/>
    <lineage>
        <taxon>Eukaryota</taxon>
        <taxon>Metazoa</taxon>
        <taxon>Chordata</taxon>
        <taxon>Craniata</taxon>
        <taxon>Vertebrata</taxon>
        <taxon>Euteleostomi</taxon>
        <taxon>Actinopterygii</taxon>
        <taxon>Neopterygii</taxon>
        <taxon>Teleostei</taxon>
        <taxon>Neoteleostei</taxon>
        <taxon>Acanthomorphata</taxon>
        <taxon>Gobiaria</taxon>
        <taxon>Gobiiformes</taxon>
        <taxon>Gobioidei</taxon>
        <taxon>Gobiidae</taxon>
        <taxon>Gobionellinae</taxon>
        <taxon>Mugilogobius</taxon>
    </lineage>
</organism>
<feature type="region of interest" description="Disordered" evidence="2">
    <location>
        <begin position="162"/>
        <end position="198"/>
    </location>
</feature>
<keyword evidence="1" id="KW-0694">RNA-binding</keyword>
<evidence type="ECO:0000313" key="4">
    <source>
        <dbReference type="EMBL" id="KAK7916344.1"/>
    </source>
</evidence>
<dbReference type="PROSITE" id="PS50137">
    <property type="entry name" value="DS_RBD"/>
    <property type="match status" value="1"/>
</dbReference>
<keyword evidence="5" id="KW-1185">Reference proteome</keyword>
<accession>A0AAW0PDB9</accession>
<dbReference type="SUPFAM" id="SSF54768">
    <property type="entry name" value="dsRNA-binding domain-like"/>
    <property type="match status" value="1"/>
</dbReference>
<dbReference type="InterPro" id="IPR014720">
    <property type="entry name" value="dsRBD_dom"/>
</dbReference>
<evidence type="ECO:0000259" key="3">
    <source>
        <dbReference type="PROSITE" id="PS50137"/>
    </source>
</evidence>
<sequence>MRHCKSPLWPSYTRGPAQTPLSYVLAEEEWGDYGPVHKRTLFITLQVGTLTAVGQGWTKKEARVRAASNILQPLKQMRLSLQSNHQPVRERSKDTLLSSSNPQAVPIPVNRQHTFSLVAVYLMCRLLQIDACGMKYPEYTVLESKHLPWGWLFTMRVSVPGASEQTEEEIQKTEEIPSSEEEIQSSFQQEPGHGNTRM</sequence>
<name>A0AAW0PDB9_9GOBI</name>
<comment type="caution">
    <text evidence="4">The sequence shown here is derived from an EMBL/GenBank/DDBJ whole genome shotgun (WGS) entry which is preliminary data.</text>
</comment>
<dbReference type="EMBL" id="JBBPFD010000008">
    <property type="protein sequence ID" value="KAK7916344.1"/>
    <property type="molecule type" value="Genomic_DNA"/>
</dbReference>
<evidence type="ECO:0000256" key="2">
    <source>
        <dbReference type="SAM" id="MobiDB-lite"/>
    </source>
</evidence>
<dbReference type="GO" id="GO:0003723">
    <property type="term" value="F:RNA binding"/>
    <property type="evidence" value="ECO:0007669"/>
    <property type="project" value="UniProtKB-UniRule"/>
</dbReference>